<name>A0A372NNP0_9SPHI</name>
<reference evidence="2 3" key="1">
    <citation type="submission" date="2018-08" db="EMBL/GenBank/DDBJ databases">
        <title>Mucilaginibacter sp. MYSH2.</title>
        <authorList>
            <person name="Seo T."/>
        </authorList>
    </citation>
    <scope>NUCLEOTIDE SEQUENCE [LARGE SCALE GENOMIC DNA]</scope>
    <source>
        <strain evidence="2 3">MYSH2</strain>
    </source>
</reference>
<keyword evidence="1" id="KW-0812">Transmembrane</keyword>
<comment type="caution">
    <text evidence="2">The sequence shown here is derived from an EMBL/GenBank/DDBJ whole genome shotgun (WGS) entry which is preliminary data.</text>
</comment>
<dbReference type="OrthoDB" id="9986514at2"/>
<feature type="transmembrane region" description="Helical" evidence="1">
    <location>
        <begin position="44"/>
        <end position="63"/>
    </location>
</feature>
<dbReference type="RefSeq" id="WP_117393974.1">
    <property type="nucleotide sequence ID" value="NZ_QWDC01000004.1"/>
</dbReference>
<proteinExistence type="predicted"/>
<gene>
    <name evidence="2" type="ORF">D0C36_22560</name>
</gene>
<sequence>MGYEALVDVLFLFPQKKKYQKENSRLGNALQGQCCCSACTTRTLHYVAFFGGVWSLLFIFLLVSKKASGESGYNAGGQCGGKGIAILAEAQAKSERSGSKILQPVVLTALQGKGLEQKEASLLYDFLVTF</sequence>
<evidence type="ECO:0000313" key="3">
    <source>
        <dbReference type="Proteomes" id="UP000264217"/>
    </source>
</evidence>
<organism evidence="2 3">
    <name type="scientific">Mucilaginibacter conchicola</name>
    <dbReference type="NCBI Taxonomy" id="2303333"/>
    <lineage>
        <taxon>Bacteria</taxon>
        <taxon>Pseudomonadati</taxon>
        <taxon>Bacteroidota</taxon>
        <taxon>Sphingobacteriia</taxon>
        <taxon>Sphingobacteriales</taxon>
        <taxon>Sphingobacteriaceae</taxon>
        <taxon>Mucilaginibacter</taxon>
    </lineage>
</organism>
<dbReference type="EMBL" id="QWDC01000004">
    <property type="protein sequence ID" value="RFZ90562.1"/>
    <property type="molecule type" value="Genomic_DNA"/>
</dbReference>
<keyword evidence="1" id="KW-1133">Transmembrane helix</keyword>
<accession>A0A372NNP0</accession>
<evidence type="ECO:0000313" key="2">
    <source>
        <dbReference type="EMBL" id="RFZ90562.1"/>
    </source>
</evidence>
<keyword evidence="1" id="KW-0472">Membrane</keyword>
<keyword evidence="3" id="KW-1185">Reference proteome</keyword>
<dbReference type="Proteomes" id="UP000264217">
    <property type="component" value="Unassembled WGS sequence"/>
</dbReference>
<protein>
    <submittedName>
        <fullName evidence="2">Uncharacterized protein</fullName>
    </submittedName>
</protein>
<dbReference type="AlphaFoldDB" id="A0A372NNP0"/>
<evidence type="ECO:0000256" key="1">
    <source>
        <dbReference type="SAM" id="Phobius"/>
    </source>
</evidence>